<dbReference type="Proteomes" id="UP000515135">
    <property type="component" value="Unplaced"/>
</dbReference>
<dbReference type="KEGG" id="bbel:109476972"/>
<protein>
    <submittedName>
        <fullName evidence="2">Uncharacterized protein LOC109476972</fullName>
    </submittedName>
</protein>
<keyword evidence="1" id="KW-1185">Reference proteome</keyword>
<gene>
    <name evidence="2" type="primary">LOC109476972</name>
</gene>
<accession>A0A6P4ZA44</accession>
<sequence>MAYIGKRTYRRPNIKASPQEMLAEGTEFLQFLEGKNLSSQDITKQELKSIYEGSYTMSKWPSRRRRGTPFSQVLRVLRNHNKVQIGRSGNVIIGTGEFLVARGTTAVDQHLGLRSLQSLEQTQGDADDGATETALPDDPALREQKLLGWIKTHRDVLVKNKFNVEVSCEQDGQNGHIDISLQRHTDV</sequence>
<dbReference type="GeneID" id="109476972"/>
<dbReference type="AlphaFoldDB" id="A0A6P4ZA44"/>
<organism evidence="1 2">
    <name type="scientific">Branchiostoma belcheri</name>
    <name type="common">Amphioxus</name>
    <dbReference type="NCBI Taxonomy" id="7741"/>
    <lineage>
        <taxon>Eukaryota</taxon>
        <taxon>Metazoa</taxon>
        <taxon>Chordata</taxon>
        <taxon>Cephalochordata</taxon>
        <taxon>Leptocardii</taxon>
        <taxon>Amphioxiformes</taxon>
        <taxon>Branchiostomatidae</taxon>
        <taxon>Branchiostoma</taxon>
    </lineage>
</organism>
<name>A0A6P4ZA44_BRABE</name>
<evidence type="ECO:0000313" key="2">
    <source>
        <dbReference type="RefSeq" id="XP_019633548.1"/>
    </source>
</evidence>
<evidence type="ECO:0000313" key="1">
    <source>
        <dbReference type="Proteomes" id="UP000515135"/>
    </source>
</evidence>
<proteinExistence type="predicted"/>
<reference evidence="2" key="1">
    <citation type="submission" date="2025-08" db="UniProtKB">
        <authorList>
            <consortium name="RefSeq"/>
        </authorList>
    </citation>
    <scope>IDENTIFICATION</scope>
    <source>
        <tissue evidence="2">Gonad</tissue>
    </source>
</reference>
<dbReference type="OrthoDB" id="10383878at2759"/>
<dbReference type="RefSeq" id="XP_019633548.1">
    <property type="nucleotide sequence ID" value="XM_019777989.1"/>
</dbReference>